<dbReference type="RefSeq" id="WP_371862508.1">
    <property type="nucleotide sequence ID" value="NZ_BJWG01000010.1"/>
</dbReference>
<dbReference type="GO" id="GO:0022857">
    <property type="term" value="F:transmembrane transporter activity"/>
    <property type="evidence" value="ECO:0007669"/>
    <property type="project" value="InterPro"/>
</dbReference>
<feature type="region of interest" description="Disordered" evidence="6">
    <location>
        <begin position="1"/>
        <end position="32"/>
    </location>
</feature>
<feature type="transmembrane region" description="Helical" evidence="7">
    <location>
        <begin position="205"/>
        <end position="223"/>
    </location>
</feature>
<keyword evidence="5 7" id="KW-0472">Membrane</keyword>
<keyword evidence="3 7" id="KW-0812">Transmembrane</keyword>
<keyword evidence="9" id="KW-1185">Reference proteome</keyword>
<feature type="transmembrane region" description="Helical" evidence="7">
    <location>
        <begin position="386"/>
        <end position="406"/>
    </location>
</feature>
<dbReference type="PANTHER" id="PTHR47089:SF1">
    <property type="entry name" value="GUANOSINE ABC TRANSPORTER PERMEASE PROTEIN NUPP"/>
    <property type="match status" value="1"/>
</dbReference>
<feature type="transmembrane region" description="Helical" evidence="7">
    <location>
        <begin position="257"/>
        <end position="275"/>
    </location>
</feature>
<feature type="transmembrane region" description="Helical" evidence="7">
    <location>
        <begin position="45"/>
        <end position="65"/>
    </location>
</feature>
<dbReference type="GO" id="GO:0005886">
    <property type="term" value="C:plasma membrane"/>
    <property type="evidence" value="ECO:0007669"/>
    <property type="project" value="UniProtKB-SubCell"/>
</dbReference>
<evidence type="ECO:0000256" key="6">
    <source>
        <dbReference type="SAM" id="MobiDB-lite"/>
    </source>
</evidence>
<evidence type="ECO:0000256" key="5">
    <source>
        <dbReference type="ARBA" id="ARBA00023136"/>
    </source>
</evidence>
<feature type="transmembrane region" description="Helical" evidence="7">
    <location>
        <begin position="173"/>
        <end position="196"/>
    </location>
</feature>
<dbReference type="Pfam" id="PF02653">
    <property type="entry name" value="BPD_transp_2"/>
    <property type="match status" value="1"/>
</dbReference>
<evidence type="ECO:0000256" key="1">
    <source>
        <dbReference type="ARBA" id="ARBA00004651"/>
    </source>
</evidence>
<dbReference type="CDD" id="cd06580">
    <property type="entry name" value="TM_PBP1_transp_TpRbsC_like"/>
    <property type="match status" value="1"/>
</dbReference>
<dbReference type="Proteomes" id="UP000321720">
    <property type="component" value="Unassembled WGS sequence"/>
</dbReference>
<feature type="transmembrane region" description="Helical" evidence="7">
    <location>
        <begin position="86"/>
        <end position="105"/>
    </location>
</feature>
<protein>
    <submittedName>
        <fullName evidence="8">ABC transporter permease</fullName>
    </submittedName>
</protein>
<gene>
    <name evidence="8" type="ORF">CCO02nite_23330</name>
</gene>
<keyword evidence="4 7" id="KW-1133">Transmembrane helix</keyword>
<evidence type="ECO:0000313" key="8">
    <source>
        <dbReference type="EMBL" id="GEL95675.1"/>
    </source>
</evidence>
<keyword evidence="2" id="KW-1003">Cell membrane</keyword>
<evidence type="ECO:0000256" key="4">
    <source>
        <dbReference type="ARBA" id="ARBA00022989"/>
    </source>
</evidence>
<organism evidence="8 9">
    <name type="scientific">Cellulomonas composti</name>
    <dbReference type="NCBI Taxonomy" id="266130"/>
    <lineage>
        <taxon>Bacteria</taxon>
        <taxon>Bacillati</taxon>
        <taxon>Actinomycetota</taxon>
        <taxon>Actinomycetes</taxon>
        <taxon>Micrococcales</taxon>
        <taxon>Cellulomonadaceae</taxon>
        <taxon>Cellulomonas</taxon>
    </lineage>
</organism>
<comment type="caution">
    <text evidence="8">The sequence shown here is derived from an EMBL/GenBank/DDBJ whole genome shotgun (WGS) entry which is preliminary data.</text>
</comment>
<dbReference type="InterPro" id="IPR001851">
    <property type="entry name" value="ABC_transp_permease"/>
</dbReference>
<evidence type="ECO:0000256" key="7">
    <source>
        <dbReference type="SAM" id="Phobius"/>
    </source>
</evidence>
<dbReference type="AlphaFoldDB" id="A0A511JCG9"/>
<feature type="transmembrane region" description="Helical" evidence="7">
    <location>
        <begin position="356"/>
        <end position="374"/>
    </location>
</feature>
<evidence type="ECO:0000256" key="2">
    <source>
        <dbReference type="ARBA" id="ARBA00022475"/>
    </source>
</evidence>
<comment type="subcellular location">
    <subcellularLocation>
        <location evidence="1">Cell membrane</location>
        <topology evidence="1">Multi-pass membrane protein</topology>
    </subcellularLocation>
</comment>
<accession>A0A511JCG9</accession>
<feature type="transmembrane region" description="Helical" evidence="7">
    <location>
        <begin position="305"/>
        <end position="325"/>
    </location>
</feature>
<name>A0A511JCG9_9CELL</name>
<feature type="transmembrane region" description="Helical" evidence="7">
    <location>
        <begin position="151"/>
        <end position="167"/>
    </location>
</feature>
<sequence>MSTPPLPDPEVPPPAATGTAAVTTTDEKPPPQGNTVMREILSSGWLVTVLAVVLALVLSGVLIAAADDDVQAALKYFFSQPMDTFAAAWSAVSSAYVALFQGAVFDTNAETFTAAIKPLTETMTVSIPLILAGLGLGIGFRAGLFNIGAQGQIILGAIFAGWVAFHLDLPAYLHLPLAMLAAIVGGGLWAGIAGFLKARTGAHEVIVTIMLNSIAVYLIAYLLTTPVLQNPGSTNPISPAVPKSAQYPLLLGDSFRLHAGFIVAIVAAIFVWWLMGRSTIGFKFRAVGANPHAARTAGISVNASYVWVMLVAGALAGLAGSAQVLGTDKVLTADVAASFGFDAITVALLGRSKPLGTFFAGLLFGALRAGGFAMQARTGTPIDVVLVMQSLVVLFIAAPPLVRAVFRLPAPGPRKARAARSTTKEVAA</sequence>
<dbReference type="PANTHER" id="PTHR47089">
    <property type="entry name" value="ABC TRANSPORTER, PERMEASE PROTEIN"/>
    <property type="match status" value="1"/>
</dbReference>
<feature type="transmembrane region" description="Helical" evidence="7">
    <location>
        <begin position="125"/>
        <end position="144"/>
    </location>
</feature>
<evidence type="ECO:0000313" key="9">
    <source>
        <dbReference type="Proteomes" id="UP000321720"/>
    </source>
</evidence>
<proteinExistence type="predicted"/>
<reference evidence="8 9" key="1">
    <citation type="submission" date="2019-07" db="EMBL/GenBank/DDBJ databases">
        <title>Whole genome shotgun sequence of Cellulomonas composti NBRC 100758.</title>
        <authorList>
            <person name="Hosoyama A."/>
            <person name="Uohara A."/>
            <person name="Ohji S."/>
            <person name="Ichikawa N."/>
        </authorList>
    </citation>
    <scope>NUCLEOTIDE SEQUENCE [LARGE SCALE GENOMIC DNA]</scope>
    <source>
        <strain evidence="8 9">NBRC 100758</strain>
    </source>
</reference>
<dbReference type="EMBL" id="BJWG01000010">
    <property type="protein sequence ID" value="GEL95675.1"/>
    <property type="molecule type" value="Genomic_DNA"/>
</dbReference>
<feature type="compositionally biased region" description="Pro residues" evidence="6">
    <location>
        <begin position="1"/>
        <end position="15"/>
    </location>
</feature>
<evidence type="ECO:0000256" key="3">
    <source>
        <dbReference type="ARBA" id="ARBA00022692"/>
    </source>
</evidence>